<name>A0A839QSH6_9MICO</name>
<keyword evidence="3" id="KW-1185">Reference proteome</keyword>
<evidence type="ECO:0000313" key="2">
    <source>
        <dbReference type="EMBL" id="MBB3021789.1"/>
    </source>
</evidence>
<dbReference type="SUPFAM" id="SSF53335">
    <property type="entry name" value="S-adenosyl-L-methionine-dependent methyltransferases"/>
    <property type="match status" value="1"/>
</dbReference>
<evidence type="ECO:0000313" key="3">
    <source>
        <dbReference type="Proteomes" id="UP000568050"/>
    </source>
</evidence>
<dbReference type="Gene3D" id="3.40.50.150">
    <property type="entry name" value="Vaccinia Virus protein VP39"/>
    <property type="match status" value="1"/>
</dbReference>
<dbReference type="InterPro" id="IPR029063">
    <property type="entry name" value="SAM-dependent_MTases_sf"/>
</dbReference>
<comment type="caution">
    <text evidence="2">The sequence shown here is derived from an EMBL/GenBank/DDBJ whole genome shotgun (WGS) entry which is preliminary data.</text>
</comment>
<organism evidence="2 3">
    <name type="scientific">Helcobacillus massiliensis</name>
    <dbReference type="NCBI Taxonomy" id="521392"/>
    <lineage>
        <taxon>Bacteria</taxon>
        <taxon>Bacillati</taxon>
        <taxon>Actinomycetota</taxon>
        <taxon>Actinomycetes</taxon>
        <taxon>Micrococcales</taxon>
        <taxon>Dermabacteraceae</taxon>
        <taxon>Helcobacillus</taxon>
    </lineage>
</organism>
<gene>
    <name evidence="2" type="ORF">FHX50_000037</name>
</gene>
<accession>A0A839QSH6</accession>
<dbReference type="Proteomes" id="UP000568050">
    <property type="component" value="Unassembled WGS sequence"/>
</dbReference>
<reference evidence="2 3" key="1">
    <citation type="submission" date="2020-08" db="EMBL/GenBank/DDBJ databases">
        <title>Sequencing the genomes of 1000 actinobacteria strains.</title>
        <authorList>
            <person name="Klenk H.-P."/>
        </authorList>
    </citation>
    <scope>NUCLEOTIDE SEQUENCE [LARGE SCALE GENOMIC DNA]</scope>
    <source>
        <strain evidence="2 3">DSM 23040</strain>
    </source>
</reference>
<evidence type="ECO:0000256" key="1">
    <source>
        <dbReference type="SAM" id="MobiDB-lite"/>
    </source>
</evidence>
<feature type="region of interest" description="Disordered" evidence="1">
    <location>
        <begin position="320"/>
        <end position="340"/>
    </location>
</feature>
<dbReference type="EMBL" id="JACHWP010000001">
    <property type="protein sequence ID" value="MBB3021789.1"/>
    <property type="molecule type" value="Genomic_DNA"/>
</dbReference>
<dbReference type="RefSeq" id="WP_183373471.1">
    <property type="nucleotide sequence ID" value="NZ_CBCSFZ010000029.1"/>
</dbReference>
<proteinExistence type="predicted"/>
<dbReference type="AlphaFoldDB" id="A0A839QSH6"/>
<protein>
    <submittedName>
        <fullName evidence="2">Uncharacterized protein</fullName>
    </submittedName>
</protein>
<sequence>MTTVLHGLLAPSANRVYGQQAAALAAAELRFVLANTVPGALEDVLEESIAGMPTLRIELADWALDADIGGAAGEGIDAAARARVLTALARSPHIFGVFDEVGTMPAPEPVGPDREAAGPAVGPADGAAGEERLYVDEMPELPLLLPVRTPAVDRFDSTLLTTLKYQGKTNEQFTALMLSCAIAASADAHLIEDTSRPFTVLDPVAGRGTTLNQALMWGLDAVGVDLDKKDAELFRAFLTTWMRENRLKHTTSAERLTVNGQQLGSVFRADLARSKEEQRAGRGQSLTLFTADTTGLGAFIRPRSANAIVADLPYGVQHGARAQAGKQTRPPKAGKQTKNAALSRSPLQLVESALPAWSRAMTDGASLVLAVNRRTAPYPAMAEVLQQGGLRLLTEDGQFRHRVDRSIDRDIIVAVKRSHPASSTKGTPS</sequence>